<feature type="transmembrane region" description="Helical" evidence="1">
    <location>
        <begin position="50"/>
        <end position="72"/>
    </location>
</feature>
<gene>
    <name evidence="2" type="ORF">L1F29_26855</name>
</gene>
<organism evidence="2 3">
    <name type="scientific">Paenibacillus spongiae</name>
    <dbReference type="NCBI Taxonomy" id="2909671"/>
    <lineage>
        <taxon>Bacteria</taxon>
        <taxon>Bacillati</taxon>
        <taxon>Bacillota</taxon>
        <taxon>Bacilli</taxon>
        <taxon>Bacillales</taxon>
        <taxon>Paenibacillaceae</taxon>
        <taxon>Paenibacillus</taxon>
    </lineage>
</organism>
<evidence type="ECO:0000313" key="2">
    <source>
        <dbReference type="EMBL" id="UVI29026.1"/>
    </source>
</evidence>
<evidence type="ECO:0000256" key="1">
    <source>
        <dbReference type="SAM" id="Phobius"/>
    </source>
</evidence>
<dbReference type="Proteomes" id="UP001057877">
    <property type="component" value="Chromosome"/>
</dbReference>
<proteinExistence type="predicted"/>
<keyword evidence="3" id="KW-1185">Reference proteome</keyword>
<evidence type="ECO:0000313" key="3">
    <source>
        <dbReference type="Proteomes" id="UP001057877"/>
    </source>
</evidence>
<protein>
    <submittedName>
        <fullName evidence="2">DUF3995 domain-containing protein</fullName>
    </submittedName>
</protein>
<accession>A0ABY5S547</accession>
<dbReference type="RefSeq" id="WP_258385115.1">
    <property type="nucleotide sequence ID" value="NZ_CP091430.1"/>
</dbReference>
<reference evidence="2" key="1">
    <citation type="submission" date="2022-01" db="EMBL/GenBank/DDBJ databases">
        <title>Paenibacillus spongiae sp. nov., isolated from marine sponge.</title>
        <authorList>
            <person name="Li Z."/>
            <person name="Zhang M."/>
        </authorList>
    </citation>
    <scope>NUCLEOTIDE SEQUENCE</scope>
    <source>
        <strain evidence="2">PHS-Z3</strain>
    </source>
</reference>
<keyword evidence="1" id="KW-0812">Transmembrane</keyword>
<keyword evidence="1" id="KW-0472">Membrane</keyword>
<feature type="transmembrane region" description="Helical" evidence="1">
    <location>
        <begin position="132"/>
        <end position="151"/>
    </location>
</feature>
<feature type="transmembrane region" description="Helical" evidence="1">
    <location>
        <begin position="84"/>
        <end position="104"/>
    </location>
</feature>
<sequence length="163" mass="17972">MNVKKKNWAGYAAFVCGLLYALPHFWWGLGVSFGFPGDFATAPDEAESRIIGYWVMGVLAVFASLFGLSFVYQWGEKLPRWLKVIPAWVGCAGLSVWGFSFFVLKFQFAIGRVVSAPAFALQDASPMAAWGYVWYSLFLGWGISLGLAAYIESKVTKSAVITN</sequence>
<keyword evidence="1" id="KW-1133">Transmembrane helix</keyword>
<dbReference type="EMBL" id="CP091430">
    <property type="protein sequence ID" value="UVI29026.1"/>
    <property type="molecule type" value="Genomic_DNA"/>
</dbReference>
<name>A0ABY5S547_9BACL</name>
<feature type="transmembrane region" description="Helical" evidence="1">
    <location>
        <begin position="12"/>
        <end position="30"/>
    </location>
</feature>